<gene>
    <name evidence="2" type="ORF">FPZ12_027800</name>
</gene>
<evidence type="ECO:0000313" key="2">
    <source>
        <dbReference type="EMBL" id="KAA9156368.1"/>
    </source>
</evidence>
<organism evidence="2 3">
    <name type="scientific">Amycolatopsis acidicola</name>
    <dbReference type="NCBI Taxonomy" id="2596893"/>
    <lineage>
        <taxon>Bacteria</taxon>
        <taxon>Bacillati</taxon>
        <taxon>Actinomycetota</taxon>
        <taxon>Actinomycetes</taxon>
        <taxon>Pseudonocardiales</taxon>
        <taxon>Pseudonocardiaceae</taxon>
        <taxon>Amycolatopsis</taxon>
    </lineage>
</organism>
<keyword evidence="2" id="KW-0489">Methyltransferase</keyword>
<dbReference type="GO" id="GO:0008757">
    <property type="term" value="F:S-adenosylmethionine-dependent methyltransferase activity"/>
    <property type="evidence" value="ECO:0007669"/>
    <property type="project" value="InterPro"/>
</dbReference>
<dbReference type="GO" id="GO:0032259">
    <property type="term" value="P:methylation"/>
    <property type="evidence" value="ECO:0007669"/>
    <property type="project" value="UniProtKB-KW"/>
</dbReference>
<dbReference type="InterPro" id="IPR029063">
    <property type="entry name" value="SAM-dependent_MTases_sf"/>
</dbReference>
<dbReference type="CDD" id="cd02440">
    <property type="entry name" value="AdoMet_MTases"/>
    <property type="match status" value="1"/>
</dbReference>
<keyword evidence="3" id="KW-1185">Reference proteome</keyword>
<evidence type="ECO:0000313" key="3">
    <source>
        <dbReference type="Proteomes" id="UP000319769"/>
    </source>
</evidence>
<dbReference type="PANTHER" id="PTHR43591:SF24">
    <property type="entry name" value="2-METHOXY-6-POLYPRENYL-1,4-BENZOQUINOL METHYLASE, MITOCHONDRIAL"/>
    <property type="match status" value="1"/>
</dbReference>
<evidence type="ECO:0000259" key="1">
    <source>
        <dbReference type="Pfam" id="PF08241"/>
    </source>
</evidence>
<dbReference type="PANTHER" id="PTHR43591">
    <property type="entry name" value="METHYLTRANSFERASE"/>
    <property type="match status" value="1"/>
</dbReference>
<name>A0A5N0UYZ3_9PSEU</name>
<comment type="caution">
    <text evidence="2">The sequence shown here is derived from an EMBL/GenBank/DDBJ whole genome shotgun (WGS) entry which is preliminary data.</text>
</comment>
<dbReference type="EMBL" id="VMNW02000050">
    <property type="protein sequence ID" value="KAA9156368.1"/>
    <property type="molecule type" value="Genomic_DNA"/>
</dbReference>
<accession>A0A5N0UYZ3</accession>
<dbReference type="InterPro" id="IPR013216">
    <property type="entry name" value="Methyltransf_11"/>
</dbReference>
<dbReference type="SUPFAM" id="SSF53335">
    <property type="entry name" value="S-adenosyl-L-methionine-dependent methyltransferases"/>
    <property type="match status" value="1"/>
</dbReference>
<reference evidence="2" key="1">
    <citation type="submission" date="2019-09" db="EMBL/GenBank/DDBJ databases">
        <authorList>
            <person name="Teo W.F.A."/>
            <person name="Duangmal K."/>
        </authorList>
    </citation>
    <scope>NUCLEOTIDE SEQUENCE [LARGE SCALE GENOMIC DNA]</scope>
    <source>
        <strain evidence="2">K81G1</strain>
    </source>
</reference>
<protein>
    <submittedName>
        <fullName evidence="2">Class I SAM-dependent methyltransferase</fullName>
    </submittedName>
</protein>
<dbReference type="OrthoDB" id="65624at2"/>
<keyword evidence="2" id="KW-0808">Transferase</keyword>
<sequence>MPEAYDHRLAAAVFRPFAVDLAERATRLRPRRVLEIAAGTGVLTRELAPHATVVATDLSDAMVEYGARQVPGAQWRQADARRLPFADGQFDLVACQFGVMFLPGKPAAYAEMRRVLAPGGHLLFNTWGEVGEHGFARPLANALADVFPENPPQFVTAIPHGYHDPGAVRADLRAGGLGAVSAETVTLEGRADSAAAIATGFCTGTPLRAEIEARAEPAESVAAVAEHMTAELGEGPVTARMTAHVFQVSRS</sequence>
<dbReference type="AlphaFoldDB" id="A0A5N0UYZ3"/>
<feature type="domain" description="Methyltransferase type 11" evidence="1">
    <location>
        <begin position="34"/>
        <end position="124"/>
    </location>
</feature>
<dbReference type="Proteomes" id="UP000319769">
    <property type="component" value="Unassembled WGS sequence"/>
</dbReference>
<dbReference type="Pfam" id="PF08241">
    <property type="entry name" value="Methyltransf_11"/>
    <property type="match status" value="1"/>
</dbReference>
<dbReference type="Gene3D" id="3.40.50.150">
    <property type="entry name" value="Vaccinia Virus protein VP39"/>
    <property type="match status" value="1"/>
</dbReference>
<proteinExistence type="predicted"/>